<evidence type="ECO:0000256" key="1">
    <source>
        <dbReference type="SAM" id="MobiDB-lite"/>
    </source>
</evidence>
<name>A0A2P5EGS6_TREOI</name>
<gene>
    <name evidence="2" type="ORF">TorRG33x02_195210</name>
</gene>
<sequence length="192" mass="20890">KNRMSKYLDYRQHRRHQIEPNVLEQLLQSPSVRLRILFNDGITLTLIPQKRSECPTAAAALLGHRSPSPPHHAPVEEAPPFPLADIGPADRAGHQPNGPERAGLLGQDRVGERHPGPHPVGARHVDVGVERLVSFDPVQFGVEAEYGRVRAARGGDDAVPDLSPGGDVVYYASATGHVALSGEDKYVFLCEL</sequence>
<dbReference type="EMBL" id="JXTC01000158">
    <property type="protein sequence ID" value="PON84694.1"/>
    <property type="molecule type" value="Genomic_DNA"/>
</dbReference>
<keyword evidence="3" id="KW-1185">Reference proteome</keyword>
<dbReference type="Proteomes" id="UP000237000">
    <property type="component" value="Unassembled WGS sequence"/>
</dbReference>
<accession>A0A2P5EGS6</accession>
<dbReference type="AlphaFoldDB" id="A0A2P5EGS6"/>
<evidence type="ECO:0000313" key="2">
    <source>
        <dbReference type="EMBL" id="PON84694.1"/>
    </source>
</evidence>
<evidence type="ECO:0000313" key="3">
    <source>
        <dbReference type="Proteomes" id="UP000237000"/>
    </source>
</evidence>
<reference evidence="3" key="1">
    <citation type="submission" date="2016-06" db="EMBL/GenBank/DDBJ databases">
        <title>Parallel loss of symbiosis genes in relatives of nitrogen-fixing non-legume Parasponia.</title>
        <authorList>
            <person name="Van Velzen R."/>
            <person name="Holmer R."/>
            <person name="Bu F."/>
            <person name="Rutten L."/>
            <person name="Van Zeijl A."/>
            <person name="Liu W."/>
            <person name="Santuari L."/>
            <person name="Cao Q."/>
            <person name="Sharma T."/>
            <person name="Shen D."/>
            <person name="Roswanjaya Y."/>
            <person name="Wardhani T."/>
            <person name="Kalhor M.S."/>
            <person name="Jansen J."/>
            <person name="Van den Hoogen J."/>
            <person name="Gungor B."/>
            <person name="Hartog M."/>
            <person name="Hontelez J."/>
            <person name="Verver J."/>
            <person name="Yang W.-C."/>
            <person name="Schijlen E."/>
            <person name="Repin R."/>
            <person name="Schilthuizen M."/>
            <person name="Schranz E."/>
            <person name="Heidstra R."/>
            <person name="Miyata K."/>
            <person name="Fedorova E."/>
            <person name="Kohlen W."/>
            <person name="Bisseling T."/>
            <person name="Smit S."/>
            <person name="Geurts R."/>
        </authorList>
    </citation>
    <scope>NUCLEOTIDE SEQUENCE [LARGE SCALE GENOMIC DNA]</scope>
    <source>
        <strain evidence="3">cv. RG33-2</strain>
    </source>
</reference>
<feature type="non-terminal residue" evidence="2">
    <location>
        <position position="1"/>
    </location>
</feature>
<organism evidence="2 3">
    <name type="scientific">Trema orientale</name>
    <name type="common">Charcoal tree</name>
    <name type="synonym">Celtis orientalis</name>
    <dbReference type="NCBI Taxonomy" id="63057"/>
    <lineage>
        <taxon>Eukaryota</taxon>
        <taxon>Viridiplantae</taxon>
        <taxon>Streptophyta</taxon>
        <taxon>Embryophyta</taxon>
        <taxon>Tracheophyta</taxon>
        <taxon>Spermatophyta</taxon>
        <taxon>Magnoliopsida</taxon>
        <taxon>eudicotyledons</taxon>
        <taxon>Gunneridae</taxon>
        <taxon>Pentapetalae</taxon>
        <taxon>rosids</taxon>
        <taxon>fabids</taxon>
        <taxon>Rosales</taxon>
        <taxon>Cannabaceae</taxon>
        <taxon>Trema</taxon>
    </lineage>
</organism>
<proteinExistence type="predicted"/>
<feature type="region of interest" description="Disordered" evidence="1">
    <location>
        <begin position="62"/>
        <end position="122"/>
    </location>
</feature>
<dbReference type="OrthoDB" id="10321600at2759"/>
<protein>
    <submittedName>
        <fullName evidence="2">Uncharacterized protein</fullName>
    </submittedName>
</protein>
<dbReference type="InParanoid" id="A0A2P5EGS6"/>
<feature type="compositionally biased region" description="Pro residues" evidence="1">
    <location>
        <begin position="67"/>
        <end position="82"/>
    </location>
</feature>
<comment type="caution">
    <text evidence="2">The sequence shown here is derived from an EMBL/GenBank/DDBJ whole genome shotgun (WGS) entry which is preliminary data.</text>
</comment>